<dbReference type="AlphaFoldDB" id="A0A9W6YVX1"/>
<keyword evidence="9" id="KW-1185">Reference proteome</keyword>
<comment type="similarity">
    <text evidence="2">Belongs to the pseudouridine synthase TruB family.</text>
</comment>
<dbReference type="GO" id="GO:0005634">
    <property type="term" value="C:nucleus"/>
    <property type="evidence" value="ECO:0007669"/>
    <property type="project" value="TreeGrafter"/>
</dbReference>
<dbReference type="Pfam" id="PF01509">
    <property type="entry name" value="TruB_N"/>
    <property type="match status" value="1"/>
</dbReference>
<dbReference type="InterPro" id="IPR002501">
    <property type="entry name" value="PsdUridine_synth_N"/>
</dbReference>
<dbReference type="PANTHER" id="PTHR13767">
    <property type="entry name" value="TRNA-PSEUDOURIDINE SYNTHASE"/>
    <property type="match status" value="1"/>
</dbReference>
<feature type="region of interest" description="Disordered" evidence="6">
    <location>
        <begin position="347"/>
        <end position="418"/>
    </location>
</feature>
<evidence type="ECO:0000256" key="5">
    <source>
        <dbReference type="ARBA" id="ARBA00023235"/>
    </source>
</evidence>
<evidence type="ECO:0000256" key="1">
    <source>
        <dbReference type="ARBA" id="ARBA00001166"/>
    </source>
</evidence>
<proteinExistence type="inferred from homology"/>
<dbReference type="EMBL" id="BSXU01001107">
    <property type="protein sequence ID" value="GMG23896.1"/>
    <property type="molecule type" value="Genomic_DNA"/>
</dbReference>
<evidence type="ECO:0000256" key="2">
    <source>
        <dbReference type="ARBA" id="ARBA00008999"/>
    </source>
</evidence>
<sequence>MDGVFAINKPSGVSSANFLNRVNRIFSEASIFQASLKQNSRNYKRGKTYKKNPKVKMGHGGTLDPLASGVLIVGLGAGTKKLGGYTNGSVKVYETVALLGGSTTTGDCEGQLLTRTEVSHIDKSLMAATRDKFVGTLNQTPPIFSALKMDGKPLYEYARKGLPLPKQIKSREVKVYDFTLHDDCLSTEHDYKFLKPELDEDGSSLTDKLVNNPTLNDHTVPISNEYLEKAKSDPNLKTEIEPVRELVDSSKYESDEYRAPIAHFTSTVSSGTYIRSLISDYGRALGSSAYMVKLIRHKQAEWDLAKNCFQIEDFESNDESVWGPVLKKVLEKGNEVNVEEELKTLKEKWNQEHKDEKSEEPDAGDAKRRKVEEPKSEEPDAGDAKRRKVEEPKTEEGKKSDSGSVEVKSEDKTCPADV</sequence>
<evidence type="ECO:0000256" key="3">
    <source>
        <dbReference type="ARBA" id="ARBA00012787"/>
    </source>
</evidence>
<comment type="caution">
    <text evidence="8">The sequence shown here is derived from an EMBL/GenBank/DDBJ whole genome shotgun (WGS) entry which is preliminary data.</text>
</comment>
<dbReference type="InterPro" id="IPR020103">
    <property type="entry name" value="PsdUridine_synth_cat_dom_sf"/>
</dbReference>
<dbReference type="GO" id="GO:0160148">
    <property type="term" value="F:tRNA pseudouridine(55) synthase activity"/>
    <property type="evidence" value="ECO:0007669"/>
    <property type="project" value="UniProtKB-EC"/>
</dbReference>
<dbReference type="InterPro" id="IPR014780">
    <property type="entry name" value="tRNA_psdUridine_synth_TruB"/>
</dbReference>
<dbReference type="GO" id="GO:0003723">
    <property type="term" value="F:RNA binding"/>
    <property type="evidence" value="ECO:0007669"/>
    <property type="project" value="InterPro"/>
</dbReference>
<gene>
    <name evidence="8" type="ORF">Amon01_000286000</name>
</gene>
<dbReference type="HAMAP" id="MF_01080">
    <property type="entry name" value="TruB_bact"/>
    <property type="match status" value="1"/>
</dbReference>
<feature type="compositionally biased region" description="Basic and acidic residues" evidence="6">
    <location>
        <begin position="364"/>
        <end position="418"/>
    </location>
</feature>
<keyword evidence="4" id="KW-0819">tRNA processing</keyword>
<reference evidence="8" key="1">
    <citation type="submission" date="2023-04" db="EMBL/GenBank/DDBJ databases">
        <title>Ambrosiozyma monospora NBRC 1965.</title>
        <authorList>
            <person name="Ichikawa N."/>
            <person name="Sato H."/>
            <person name="Tonouchi N."/>
        </authorList>
    </citation>
    <scope>NUCLEOTIDE SEQUENCE</scope>
    <source>
        <strain evidence="8">NBRC 1965</strain>
    </source>
</reference>
<dbReference type="GO" id="GO:1990481">
    <property type="term" value="P:mRNA pseudouridine synthesis"/>
    <property type="evidence" value="ECO:0007669"/>
    <property type="project" value="TreeGrafter"/>
</dbReference>
<feature type="domain" description="Pseudouridine synthase II N-terminal" evidence="7">
    <location>
        <begin position="55"/>
        <end position="181"/>
    </location>
</feature>
<feature type="compositionally biased region" description="Basic and acidic residues" evidence="6">
    <location>
        <begin position="347"/>
        <end position="357"/>
    </location>
</feature>
<protein>
    <recommendedName>
        <fullName evidence="3">tRNA pseudouridine(55) synthase</fullName>
        <ecNumber evidence="3">5.4.99.25</ecNumber>
    </recommendedName>
</protein>
<dbReference type="Proteomes" id="UP001165063">
    <property type="component" value="Unassembled WGS sequence"/>
</dbReference>
<evidence type="ECO:0000259" key="7">
    <source>
        <dbReference type="Pfam" id="PF01509"/>
    </source>
</evidence>
<evidence type="ECO:0000256" key="6">
    <source>
        <dbReference type="SAM" id="MobiDB-lite"/>
    </source>
</evidence>
<organism evidence="8 9">
    <name type="scientific">Ambrosiozyma monospora</name>
    <name type="common">Yeast</name>
    <name type="synonym">Endomycopsis monosporus</name>
    <dbReference type="NCBI Taxonomy" id="43982"/>
    <lineage>
        <taxon>Eukaryota</taxon>
        <taxon>Fungi</taxon>
        <taxon>Dikarya</taxon>
        <taxon>Ascomycota</taxon>
        <taxon>Saccharomycotina</taxon>
        <taxon>Pichiomycetes</taxon>
        <taxon>Pichiales</taxon>
        <taxon>Pichiaceae</taxon>
        <taxon>Ambrosiozyma</taxon>
    </lineage>
</organism>
<dbReference type="GO" id="GO:0006400">
    <property type="term" value="P:tRNA modification"/>
    <property type="evidence" value="ECO:0007669"/>
    <property type="project" value="TreeGrafter"/>
</dbReference>
<evidence type="ECO:0000313" key="9">
    <source>
        <dbReference type="Proteomes" id="UP001165063"/>
    </source>
</evidence>
<dbReference type="OrthoDB" id="9995526at2759"/>
<dbReference type="Gene3D" id="3.30.2350.10">
    <property type="entry name" value="Pseudouridine synthase"/>
    <property type="match status" value="1"/>
</dbReference>
<dbReference type="EC" id="5.4.99.25" evidence="3"/>
<accession>A0A9W6YVX1</accession>
<name>A0A9W6YVX1_AMBMO</name>
<dbReference type="SUPFAM" id="SSF55120">
    <property type="entry name" value="Pseudouridine synthase"/>
    <property type="match status" value="1"/>
</dbReference>
<keyword evidence="5" id="KW-0413">Isomerase</keyword>
<evidence type="ECO:0000313" key="8">
    <source>
        <dbReference type="EMBL" id="GMG23896.1"/>
    </source>
</evidence>
<evidence type="ECO:0000256" key="4">
    <source>
        <dbReference type="ARBA" id="ARBA00022694"/>
    </source>
</evidence>
<comment type="catalytic activity">
    <reaction evidence="1">
        <text>a uridine in mRNA = a pseudouridine in mRNA</text>
        <dbReference type="Rhea" id="RHEA:56644"/>
        <dbReference type="Rhea" id="RHEA-COMP:14658"/>
        <dbReference type="Rhea" id="RHEA-COMP:14659"/>
        <dbReference type="ChEBI" id="CHEBI:65314"/>
        <dbReference type="ChEBI" id="CHEBI:65315"/>
    </reaction>
</comment>
<dbReference type="PANTHER" id="PTHR13767:SF2">
    <property type="entry name" value="PSEUDOURIDYLATE SYNTHASE TRUB1"/>
    <property type="match status" value="1"/>
</dbReference>